<accession>A0AAV7VQC9</accession>
<name>A0AAV7VQC9_PLEWA</name>
<organism evidence="1 2">
    <name type="scientific">Pleurodeles waltl</name>
    <name type="common">Iberian ribbed newt</name>
    <dbReference type="NCBI Taxonomy" id="8319"/>
    <lineage>
        <taxon>Eukaryota</taxon>
        <taxon>Metazoa</taxon>
        <taxon>Chordata</taxon>
        <taxon>Craniata</taxon>
        <taxon>Vertebrata</taxon>
        <taxon>Euteleostomi</taxon>
        <taxon>Amphibia</taxon>
        <taxon>Batrachia</taxon>
        <taxon>Caudata</taxon>
        <taxon>Salamandroidea</taxon>
        <taxon>Salamandridae</taxon>
        <taxon>Pleurodelinae</taxon>
        <taxon>Pleurodeles</taxon>
    </lineage>
</organism>
<dbReference type="EMBL" id="JANPWB010000003">
    <property type="protein sequence ID" value="KAJ1203518.1"/>
    <property type="molecule type" value="Genomic_DNA"/>
</dbReference>
<evidence type="ECO:0008006" key="3">
    <source>
        <dbReference type="Google" id="ProtNLM"/>
    </source>
</evidence>
<proteinExistence type="predicted"/>
<reference evidence="1" key="1">
    <citation type="journal article" date="2022" name="bioRxiv">
        <title>Sequencing and chromosome-scale assembly of the giantPleurodeles waltlgenome.</title>
        <authorList>
            <person name="Brown T."/>
            <person name="Elewa A."/>
            <person name="Iarovenko S."/>
            <person name="Subramanian E."/>
            <person name="Araus A.J."/>
            <person name="Petzold A."/>
            <person name="Susuki M."/>
            <person name="Suzuki K.-i.T."/>
            <person name="Hayashi T."/>
            <person name="Toyoda A."/>
            <person name="Oliveira C."/>
            <person name="Osipova E."/>
            <person name="Leigh N.D."/>
            <person name="Simon A."/>
            <person name="Yun M.H."/>
        </authorList>
    </citation>
    <scope>NUCLEOTIDE SEQUENCE</scope>
    <source>
        <strain evidence="1">20211129_DDA</strain>
        <tissue evidence="1">Liver</tissue>
    </source>
</reference>
<comment type="caution">
    <text evidence="1">The sequence shown here is derived from an EMBL/GenBank/DDBJ whole genome shotgun (WGS) entry which is preliminary data.</text>
</comment>
<sequence length="98" mass="10897">MSTMLSLLSPVGGARPCRQCYVVLQRRRALNKPRGTTVLASVLRSYGGSRLSRSLLLPAPCRHCELFISIRSRELGLNHFNNTHGGCRGNTPTTFLLW</sequence>
<evidence type="ECO:0000313" key="1">
    <source>
        <dbReference type="EMBL" id="KAJ1203518.1"/>
    </source>
</evidence>
<evidence type="ECO:0000313" key="2">
    <source>
        <dbReference type="Proteomes" id="UP001066276"/>
    </source>
</evidence>
<dbReference type="AlphaFoldDB" id="A0AAV7VQC9"/>
<keyword evidence="2" id="KW-1185">Reference proteome</keyword>
<protein>
    <recommendedName>
        <fullName evidence="3">Secreted protein</fullName>
    </recommendedName>
</protein>
<gene>
    <name evidence="1" type="ORF">NDU88_007303</name>
</gene>
<dbReference type="Proteomes" id="UP001066276">
    <property type="component" value="Chromosome 2_1"/>
</dbReference>